<evidence type="ECO:0000313" key="1">
    <source>
        <dbReference type="EMBL" id="KYO19555.1"/>
    </source>
</evidence>
<dbReference type="EMBL" id="AKHW03006584">
    <property type="protein sequence ID" value="KYO19555.1"/>
    <property type="molecule type" value="Genomic_DNA"/>
</dbReference>
<proteinExistence type="predicted"/>
<dbReference type="AlphaFoldDB" id="A0A151M4V2"/>
<keyword evidence="2" id="KW-1185">Reference proteome</keyword>
<reference evidence="1 2" key="1">
    <citation type="journal article" date="2012" name="Genome Biol.">
        <title>Sequencing three crocodilian genomes to illuminate the evolution of archosaurs and amniotes.</title>
        <authorList>
            <person name="St John J.A."/>
            <person name="Braun E.L."/>
            <person name="Isberg S.R."/>
            <person name="Miles L.G."/>
            <person name="Chong A.Y."/>
            <person name="Gongora J."/>
            <person name="Dalzell P."/>
            <person name="Moran C."/>
            <person name="Bed'hom B."/>
            <person name="Abzhanov A."/>
            <person name="Burgess S.C."/>
            <person name="Cooksey A.M."/>
            <person name="Castoe T.A."/>
            <person name="Crawford N.G."/>
            <person name="Densmore L.D."/>
            <person name="Drew J.C."/>
            <person name="Edwards S.V."/>
            <person name="Faircloth B.C."/>
            <person name="Fujita M.K."/>
            <person name="Greenwold M.J."/>
            <person name="Hoffmann F.G."/>
            <person name="Howard J.M."/>
            <person name="Iguchi T."/>
            <person name="Janes D.E."/>
            <person name="Khan S.Y."/>
            <person name="Kohno S."/>
            <person name="de Koning A.J."/>
            <person name="Lance S.L."/>
            <person name="McCarthy F.M."/>
            <person name="McCormack J.E."/>
            <person name="Merchant M.E."/>
            <person name="Peterson D.G."/>
            <person name="Pollock D.D."/>
            <person name="Pourmand N."/>
            <person name="Raney B.J."/>
            <person name="Roessler K.A."/>
            <person name="Sanford J.R."/>
            <person name="Sawyer R.H."/>
            <person name="Schmidt C.J."/>
            <person name="Triplett E.W."/>
            <person name="Tuberville T.D."/>
            <person name="Venegas-Anaya M."/>
            <person name="Howard J.T."/>
            <person name="Jarvis E.D."/>
            <person name="Guillette L.J.Jr."/>
            <person name="Glenn T.C."/>
            <person name="Green R.E."/>
            <person name="Ray D.A."/>
        </authorList>
    </citation>
    <scope>NUCLEOTIDE SEQUENCE [LARGE SCALE GENOMIC DNA]</scope>
    <source>
        <strain evidence="1">KSC_2009_1</strain>
    </source>
</reference>
<dbReference type="Proteomes" id="UP000050525">
    <property type="component" value="Unassembled WGS sequence"/>
</dbReference>
<organism evidence="1 2">
    <name type="scientific">Alligator mississippiensis</name>
    <name type="common">American alligator</name>
    <dbReference type="NCBI Taxonomy" id="8496"/>
    <lineage>
        <taxon>Eukaryota</taxon>
        <taxon>Metazoa</taxon>
        <taxon>Chordata</taxon>
        <taxon>Craniata</taxon>
        <taxon>Vertebrata</taxon>
        <taxon>Euteleostomi</taxon>
        <taxon>Archelosauria</taxon>
        <taxon>Archosauria</taxon>
        <taxon>Crocodylia</taxon>
        <taxon>Alligatoridae</taxon>
        <taxon>Alligatorinae</taxon>
        <taxon>Alligator</taxon>
    </lineage>
</organism>
<evidence type="ECO:0000313" key="2">
    <source>
        <dbReference type="Proteomes" id="UP000050525"/>
    </source>
</evidence>
<protein>
    <submittedName>
        <fullName evidence="1">Uncharacterized protein</fullName>
    </submittedName>
</protein>
<accession>A0A151M4V2</accession>
<comment type="caution">
    <text evidence="1">The sequence shown here is derived from an EMBL/GenBank/DDBJ whole genome shotgun (WGS) entry which is preliminary data.</text>
</comment>
<name>A0A151M4V2_ALLMI</name>
<gene>
    <name evidence="1" type="ORF">Y1Q_0007486</name>
</gene>
<sequence>MDPIWAGVSSHMYTLETRMDLWDVVLVVFKDKQCVIPVLGKEEGSGAEGAVQGVVFKCKTDDRRDECL</sequence>